<dbReference type="GO" id="GO:0008703">
    <property type="term" value="F:5-amino-6-(5-phosphoribosylamino)uracil reductase activity"/>
    <property type="evidence" value="ECO:0007669"/>
    <property type="project" value="InterPro"/>
</dbReference>
<dbReference type="AlphaFoldDB" id="A0A1Y5Y7Z8"/>
<dbReference type="PANTHER" id="PTHR38011:SF12">
    <property type="entry name" value="BIFUNCTIONAL DEAMINASE-REDUCTASE DOMAIN PROTEIN"/>
    <property type="match status" value="1"/>
</dbReference>
<dbReference type="InterPro" id="IPR050765">
    <property type="entry name" value="Riboflavin_Biosynth_HTPR"/>
</dbReference>
<reference evidence="2 3" key="1">
    <citation type="submission" date="2017-04" db="EMBL/GenBank/DDBJ databases">
        <authorList>
            <person name="Afonso C.L."/>
            <person name="Miller P.J."/>
            <person name="Scott M.A."/>
            <person name="Spackman E."/>
            <person name="Goraichik I."/>
            <person name="Dimitrov K.M."/>
            <person name="Suarez D.L."/>
            <person name="Swayne D.E."/>
        </authorList>
    </citation>
    <scope>NUCLEOTIDE SEQUENCE [LARGE SCALE GENOMIC DNA]</scope>
    <source>
        <strain evidence="2 3">DSM 43828</strain>
    </source>
</reference>
<evidence type="ECO:0000259" key="1">
    <source>
        <dbReference type="Pfam" id="PF01872"/>
    </source>
</evidence>
<gene>
    <name evidence="2" type="ORF">SAMN05661093_10577</name>
</gene>
<dbReference type="EMBL" id="FWXV01000019">
    <property type="protein sequence ID" value="SMD26988.1"/>
    <property type="molecule type" value="Genomic_DNA"/>
</dbReference>
<proteinExistence type="predicted"/>
<dbReference type="PANTHER" id="PTHR38011">
    <property type="entry name" value="DIHYDROFOLATE REDUCTASE FAMILY PROTEIN (AFU_ORTHOLOGUE AFUA_8G06820)"/>
    <property type="match status" value="1"/>
</dbReference>
<name>A0A1Y5Y7Z8_KIBAR</name>
<accession>A0A1Y5Y7Z8</accession>
<feature type="domain" description="Bacterial bifunctional deaminase-reductase C-terminal" evidence="1">
    <location>
        <begin position="4"/>
        <end position="170"/>
    </location>
</feature>
<protein>
    <submittedName>
        <fullName evidence="2">Dihydrofolate reductase</fullName>
    </submittedName>
</protein>
<keyword evidence="3" id="KW-1185">Reference proteome</keyword>
<dbReference type="GO" id="GO:0009231">
    <property type="term" value="P:riboflavin biosynthetic process"/>
    <property type="evidence" value="ECO:0007669"/>
    <property type="project" value="InterPro"/>
</dbReference>
<dbReference type="Pfam" id="PF01872">
    <property type="entry name" value="RibD_C"/>
    <property type="match status" value="1"/>
</dbReference>
<dbReference type="SUPFAM" id="SSF53597">
    <property type="entry name" value="Dihydrofolate reductase-like"/>
    <property type="match status" value="1"/>
</dbReference>
<dbReference type="Gene3D" id="3.40.430.10">
    <property type="entry name" value="Dihydrofolate Reductase, subunit A"/>
    <property type="match status" value="1"/>
</dbReference>
<evidence type="ECO:0000313" key="3">
    <source>
        <dbReference type="Proteomes" id="UP000192674"/>
    </source>
</evidence>
<dbReference type="InterPro" id="IPR024072">
    <property type="entry name" value="DHFR-like_dom_sf"/>
</dbReference>
<dbReference type="Proteomes" id="UP000192674">
    <property type="component" value="Unassembled WGS sequence"/>
</dbReference>
<dbReference type="OrthoDB" id="2313602at2"/>
<evidence type="ECO:0000313" key="2">
    <source>
        <dbReference type="EMBL" id="SMD26988.1"/>
    </source>
</evidence>
<sequence>MGLVEVNLSMSLDGYVTGPEPDAANPLGVGGAAILRPGGERWMVDEVVAAAGAVVAGRRTYDHVDGWGEEPPFRMPVFVPTHRPRDVRVAGDTTFTFVADVETAVAMAKEAAGDKNVYIMGGASTANQALRAGLVDELNLHIEPVLLGGGAQLFADLGRQQIRLERTRLIEGPNTTHVRFRVLR</sequence>
<dbReference type="RefSeq" id="WP_084434618.1">
    <property type="nucleotide sequence ID" value="NZ_FWXV01000019.1"/>
</dbReference>
<organism evidence="2 3">
    <name type="scientific">Kibdelosporangium aridum</name>
    <dbReference type="NCBI Taxonomy" id="2030"/>
    <lineage>
        <taxon>Bacteria</taxon>
        <taxon>Bacillati</taxon>
        <taxon>Actinomycetota</taxon>
        <taxon>Actinomycetes</taxon>
        <taxon>Pseudonocardiales</taxon>
        <taxon>Pseudonocardiaceae</taxon>
        <taxon>Kibdelosporangium</taxon>
    </lineage>
</organism>
<dbReference type="InterPro" id="IPR002734">
    <property type="entry name" value="RibDG_C"/>
</dbReference>